<accession>A0A914KL81</accession>
<dbReference type="InterPro" id="IPR036390">
    <property type="entry name" value="WH_DNA-bd_sf"/>
</dbReference>
<feature type="domain" description="E2F/DP family winged-helix DNA-binding" evidence="7">
    <location>
        <begin position="122"/>
        <end position="189"/>
    </location>
</feature>
<feature type="compositionally biased region" description="Basic and acidic residues" evidence="6">
    <location>
        <begin position="414"/>
        <end position="423"/>
    </location>
</feature>
<feature type="region of interest" description="Disordered" evidence="6">
    <location>
        <begin position="381"/>
        <end position="423"/>
    </location>
</feature>
<dbReference type="Pfam" id="PF02319">
    <property type="entry name" value="WHD_E2F_TDP"/>
    <property type="match status" value="2"/>
</dbReference>
<feature type="compositionally biased region" description="Low complexity" evidence="6">
    <location>
        <begin position="381"/>
        <end position="397"/>
    </location>
</feature>
<evidence type="ECO:0000313" key="9">
    <source>
        <dbReference type="WBParaSite" id="Minc3s00038g02210"/>
    </source>
</evidence>
<sequence>MNEENKFVDVCGDFDEENKENCFNIRQSKIKIKEENIRTIRGDGSEETASSSHVRRGPSRKEKSLGKLCAPFLERVSLEAAQGRDVHLESVFKIKEENIRTIRGDGSEETASSSHVRRGPSRKEKSLGKLCAPFLERVSLEAAQGRDVHLESVARSMNVEKRRIYDIVNVMEALEVMQKTNKSFYKWHGLDRLPELMFALQRDAQKGELPIKIAKVEKAMCSFTTNFNLNFNEEKIKLKEEKHSTEELPEDEEEDSAFGPLTSRDRCGKNSLAQLCRRFLMVLLCNPNRAVSLDVVSTMLIKDLDSEGYEPPSRSRCRRLYDIANVLAMMSLVEKKHHLFGTKKIPLFVYCGPEPDAEPTNSVLRMTEFLSRARTRIAVVSSVSSSSSTPHPSSSTHPPIPSPDVVGTSNSPKYFKEEFNEENKKNKKIIKKMKIEQEESNNNRNIASIPTLTSPSSEDIENKNSVKRRKMNRVICQQQEEEHNENDENFILPKPRPLRPQQLNVYSLPPPQQQIFLLPSSFPSSSTQQTFYCWPIQQQQPHQQQTLQTQQTHIFTTPTELFLNNSPLNYSLIPLQQQQQQQQHTQKHQQNTNKSPSKNPSNKSEPTNSVLRMTEFLSRARTRIAVVSSVSSSSSTPHPSSSTHPPIPSPDVVGTSNSPKYFKEEFNEENKKNKKIIKKMKIEQEESNNNRNIASIPTLTSPSSEDIENKNSVKRRKMNRVICQQQEEEHNENDENFILPKPRPLRPQQLNVYSLPPPQQQIFLLPSSFPSSSTQQTFYCWPIQQQQPHQQQTLQTQQTHIFTTPTELFLNNSPLNYSLIPLQQQQQQQQHTQKHQQNTNKSPSKNPPINVRHSVQSILGYTIQNLNGNISCQQNQQQQTNPLSSSISSSPRAFRPLHNKNNK</sequence>
<evidence type="ECO:0000256" key="1">
    <source>
        <dbReference type="ARBA" id="ARBA00010940"/>
    </source>
</evidence>
<keyword evidence="2 5" id="KW-0805">Transcription regulation</keyword>
<reference evidence="9" key="1">
    <citation type="submission" date="2022-11" db="UniProtKB">
        <authorList>
            <consortium name="WormBaseParasite"/>
        </authorList>
    </citation>
    <scope>IDENTIFICATION</scope>
</reference>
<evidence type="ECO:0000256" key="5">
    <source>
        <dbReference type="RuleBase" id="RU003796"/>
    </source>
</evidence>
<feature type="compositionally biased region" description="Polar residues" evidence="6">
    <location>
        <begin position="687"/>
        <end position="704"/>
    </location>
</feature>
<feature type="region of interest" description="Disordered" evidence="6">
    <location>
        <begin position="628"/>
        <end position="659"/>
    </location>
</feature>
<feature type="region of interest" description="Disordered" evidence="6">
    <location>
        <begin position="241"/>
        <end position="260"/>
    </location>
</feature>
<evidence type="ECO:0000259" key="7">
    <source>
        <dbReference type="SMART" id="SM01372"/>
    </source>
</evidence>
<proteinExistence type="inferred from homology"/>
<evidence type="ECO:0000256" key="2">
    <source>
        <dbReference type="ARBA" id="ARBA00023015"/>
    </source>
</evidence>
<keyword evidence="4 5" id="KW-0804">Transcription</keyword>
<dbReference type="FunFam" id="1.10.10.10:FF:000832">
    <property type="entry name" value="E2F-like (Mammalian transcription factor)"/>
    <property type="match status" value="1"/>
</dbReference>
<evidence type="ECO:0000256" key="6">
    <source>
        <dbReference type="SAM" id="MobiDB-lite"/>
    </source>
</evidence>
<evidence type="ECO:0000256" key="3">
    <source>
        <dbReference type="ARBA" id="ARBA00023125"/>
    </source>
</evidence>
<dbReference type="GO" id="GO:0000978">
    <property type="term" value="F:RNA polymerase II cis-regulatory region sequence-specific DNA binding"/>
    <property type="evidence" value="ECO:0007669"/>
    <property type="project" value="InterPro"/>
</dbReference>
<dbReference type="SUPFAM" id="SSF46785">
    <property type="entry name" value="Winged helix' DNA-binding domain"/>
    <property type="match status" value="2"/>
</dbReference>
<feature type="region of interest" description="Disordered" evidence="6">
    <location>
        <begin position="686"/>
        <end position="713"/>
    </location>
</feature>
<dbReference type="Proteomes" id="UP000887563">
    <property type="component" value="Unplaced"/>
</dbReference>
<organism evidence="8 9">
    <name type="scientific">Meloidogyne incognita</name>
    <name type="common">Southern root-knot nematode worm</name>
    <name type="synonym">Oxyuris incognita</name>
    <dbReference type="NCBI Taxonomy" id="6306"/>
    <lineage>
        <taxon>Eukaryota</taxon>
        <taxon>Metazoa</taxon>
        <taxon>Ecdysozoa</taxon>
        <taxon>Nematoda</taxon>
        <taxon>Chromadorea</taxon>
        <taxon>Rhabditida</taxon>
        <taxon>Tylenchina</taxon>
        <taxon>Tylenchomorpha</taxon>
        <taxon>Tylenchoidea</taxon>
        <taxon>Meloidogynidae</taxon>
        <taxon>Meloidogyninae</taxon>
        <taxon>Meloidogyne</taxon>
        <taxon>Meloidogyne incognita group</taxon>
    </lineage>
</organism>
<keyword evidence="3 5" id="KW-0238">DNA-binding</keyword>
<dbReference type="InterPro" id="IPR036388">
    <property type="entry name" value="WH-like_DNA-bd_sf"/>
</dbReference>
<dbReference type="Gene3D" id="1.10.10.10">
    <property type="entry name" value="Winged helix-like DNA-binding domain superfamily/Winged helix DNA-binding domain"/>
    <property type="match status" value="2"/>
</dbReference>
<dbReference type="GO" id="GO:0090575">
    <property type="term" value="C:RNA polymerase II transcription regulator complex"/>
    <property type="evidence" value="ECO:0007669"/>
    <property type="project" value="TreeGrafter"/>
</dbReference>
<feature type="compositionally biased region" description="Low complexity" evidence="6">
    <location>
        <begin position="628"/>
        <end position="644"/>
    </location>
</feature>
<name>A0A914KL81_MELIC</name>
<dbReference type="GO" id="GO:0000981">
    <property type="term" value="F:DNA-binding transcription factor activity, RNA polymerase II-specific"/>
    <property type="evidence" value="ECO:0007669"/>
    <property type="project" value="TreeGrafter"/>
</dbReference>
<evidence type="ECO:0000256" key="4">
    <source>
        <dbReference type="ARBA" id="ARBA00023163"/>
    </source>
</evidence>
<comment type="subcellular location">
    <subcellularLocation>
        <location evidence="5">Nucleus</location>
    </subcellularLocation>
</comment>
<dbReference type="AlphaFoldDB" id="A0A914KL81"/>
<dbReference type="WBParaSite" id="Minc3s00038g02210">
    <property type="protein sequence ID" value="Minc3s00038g02210"/>
    <property type="gene ID" value="Minc3s00038g02210"/>
</dbReference>
<dbReference type="PANTHER" id="PTHR12081:SF7">
    <property type="entry name" value="TRANSCRIPTION FACTOR EFL-3"/>
    <property type="match status" value="1"/>
</dbReference>
<dbReference type="SMART" id="SM01372">
    <property type="entry name" value="E2F_TDP"/>
    <property type="match status" value="2"/>
</dbReference>
<keyword evidence="8" id="KW-1185">Reference proteome</keyword>
<feature type="region of interest" description="Disordered" evidence="6">
    <location>
        <begin position="575"/>
        <end position="608"/>
    </location>
</feature>
<feature type="compositionally biased region" description="Acidic residues" evidence="6">
    <location>
        <begin position="247"/>
        <end position="256"/>
    </location>
</feature>
<comment type="similarity">
    <text evidence="1 5">Belongs to the E2F/DP family.</text>
</comment>
<feature type="region of interest" description="Disordered" evidence="6">
    <location>
        <begin position="41"/>
        <end position="62"/>
    </location>
</feature>
<feature type="compositionally biased region" description="Low complexity" evidence="6">
    <location>
        <begin position="873"/>
        <end position="890"/>
    </location>
</feature>
<keyword evidence="5" id="KW-0539">Nucleus</keyword>
<feature type="region of interest" description="Disordered" evidence="6">
    <location>
        <begin position="103"/>
        <end position="124"/>
    </location>
</feature>
<feature type="compositionally biased region" description="Polar residues" evidence="6">
    <location>
        <begin position="440"/>
        <end position="457"/>
    </location>
</feature>
<protein>
    <submittedName>
        <fullName evidence="9">E2F/DP family winged-helix DNA-binding domain-containing protein</fullName>
    </submittedName>
</protein>
<feature type="domain" description="E2F/DP family winged-helix DNA-binding" evidence="7">
    <location>
        <begin position="267"/>
        <end position="352"/>
    </location>
</feature>
<dbReference type="InterPro" id="IPR015633">
    <property type="entry name" value="E2F"/>
</dbReference>
<evidence type="ECO:0000313" key="8">
    <source>
        <dbReference type="Proteomes" id="UP000887563"/>
    </source>
</evidence>
<feature type="compositionally biased region" description="Low complexity" evidence="6">
    <location>
        <begin position="823"/>
        <end position="841"/>
    </location>
</feature>
<feature type="compositionally biased region" description="Low complexity" evidence="6">
    <location>
        <begin position="576"/>
        <end position="608"/>
    </location>
</feature>
<feature type="region of interest" description="Disordered" evidence="6">
    <location>
        <begin position="439"/>
        <end position="466"/>
    </location>
</feature>
<feature type="region of interest" description="Disordered" evidence="6">
    <location>
        <begin position="873"/>
        <end position="903"/>
    </location>
</feature>
<dbReference type="InterPro" id="IPR003316">
    <property type="entry name" value="E2F_WHTH_DNA-bd_dom"/>
</dbReference>
<feature type="region of interest" description="Disordered" evidence="6">
    <location>
        <begin position="822"/>
        <end position="851"/>
    </location>
</feature>
<dbReference type="PANTHER" id="PTHR12081">
    <property type="entry name" value="TRANSCRIPTION FACTOR E2F"/>
    <property type="match status" value="1"/>
</dbReference>